<accession>A0A830GET2</accession>
<name>A0A830GET2_9EURY</name>
<protein>
    <submittedName>
        <fullName evidence="1">Uncharacterized protein</fullName>
    </submittedName>
</protein>
<comment type="caution">
    <text evidence="1">The sequence shown here is derived from an EMBL/GenBank/DDBJ whole genome shotgun (WGS) entry which is preliminary data.</text>
</comment>
<evidence type="ECO:0000313" key="1">
    <source>
        <dbReference type="EMBL" id="GGN24286.1"/>
    </source>
</evidence>
<organism evidence="1 2">
    <name type="scientific">Halarchaeum nitratireducens</name>
    <dbReference type="NCBI Taxonomy" id="489913"/>
    <lineage>
        <taxon>Archaea</taxon>
        <taxon>Methanobacteriati</taxon>
        <taxon>Methanobacteriota</taxon>
        <taxon>Stenosarchaea group</taxon>
        <taxon>Halobacteria</taxon>
        <taxon>Halobacteriales</taxon>
        <taxon>Halobacteriaceae</taxon>
    </lineage>
</organism>
<keyword evidence="2" id="KW-1185">Reference proteome</keyword>
<dbReference type="InterPro" id="IPR058483">
    <property type="entry name" value="DUF8170"/>
</dbReference>
<gene>
    <name evidence="1" type="ORF">GCM10009021_27610</name>
</gene>
<sequence length="211" mass="24272">MGFSADRLQCCASTRFIPLDGLLSSRSLEETVDYLAEELAEKAEEYLHETSLTPSEYEALKQSIAELTPIFTTERAYFVLGSYGRPEIHRLQLVKDRLNRRADTYAFLIVDIRSEWVNTYLKFRILADYTDYIVGVTEHDQGGFLIEQGYFTVLKEYFAKTYVLKREYESVSSDEVDTGVNLEKLYSGMQTAIFDMLWDVDRSTAGLPKKS</sequence>
<evidence type="ECO:0000313" key="2">
    <source>
        <dbReference type="Proteomes" id="UP000608850"/>
    </source>
</evidence>
<dbReference type="EMBL" id="BMOQ01000008">
    <property type="protein sequence ID" value="GGN24286.1"/>
    <property type="molecule type" value="Genomic_DNA"/>
</dbReference>
<dbReference type="Proteomes" id="UP000608850">
    <property type="component" value="Unassembled WGS sequence"/>
</dbReference>
<proteinExistence type="predicted"/>
<dbReference type="AlphaFoldDB" id="A0A830GET2"/>
<reference evidence="1 2" key="1">
    <citation type="journal article" date="2019" name="Int. J. Syst. Evol. Microbiol.">
        <title>The Global Catalogue of Microorganisms (GCM) 10K type strain sequencing project: providing services to taxonomists for standard genome sequencing and annotation.</title>
        <authorList>
            <consortium name="The Broad Institute Genomics Platform"/>
            <consortium name="The Broad Institute Genome Sequencing Center for Infectious Disease"/>
            <person name="Wu L."/>
            <person name="Ma J."/>
        </authorList>
    </citation>
    <scope>NUCLEOTIDE SEQUENCE [LARGE SCALE GENOMIC DNA]</scope>
    <source>
        <strain evidence="1 2">JCM 16331</strain>
    </source>
</reference>
<dbReference type="Pfam" id="PF26508">
    <property type="entry name" value="DUF8170"/>
    <property type="match status" value="1"/>
</dbReference>